<keyword evidence="3" id="KW-1185">Reference proteome</keyword>
<dbReference type="VEuPathDB" id="FungiDB:Malapachy_3815"/>
<evidence type="ECO:0000313" key="3">
    <source>
        <dbReference type="Proteomes" id="UP000037751"/>
    </source>
</evidence>
<feature type="compositionally biased region" description="Basic and acidic residues" evidence="1">
    <location>
        <begin position="17"/>
        <end position="37"/>
    </location>
</feature>
<dbReference type="RefSeq" id="XP_017991957.1">
    <property type="nucleotide sequence ID" value="XM_018138274.1"/>
</dbReference>
<feature type="region of interest" description="Disordered" evidence="1">
    <location>
        <begin position="17"/>
        <end position="192"/>
    </location>
</feature>
<organism evidence="2 3">
    <name type="scientific">Malassezia pachydermatis</name>
    <dbReference type="NCBI Taxonomy" id="77020"/>
    <lineage>
        <taxon>Eukaryota</taxon>
        <taxon>Fungi</taxon>
        <taxon>Dikarya</taxon>
        <taxon>Basidiomycota</taxon>
        <taxon>Ustilaginomycotina</taxon>
        <taxon>Malasseziomycetes</taxon>
        <taxon>Malasseziales</taxon>
        <taxon>Malasseziaceae</taxon>
        <taxon>Malassezia</taxon>
    </lineage>
</organism>
<feature type="compositionally biased region" description="Polar residues" evidence="1">
    <location>
        <begin position="163"/>
        <end position="172"/>
    </location>
</feature>
<comment type="caution">
    <text evidence="2">The sequence shown here is derived from an EMBL/GenBank/DDBJ whole genome shotgun (WGS) entry which is preliminary data.</text>
</comment>
<dbReference type="Proteomes" id="UP000037751">
    <property type="component" value="Unassembled WGS sequence"/>
</dbReference>
<feature type="compositionally biased region" description="Low complexity" evidence="1">
    <location>
        <begin position="121"/>
        <end position="133"/>
    </location>
</feature>
<gene>
    <name evidence="2" type="ORF">Malapachy_3815</name>
</gene>
<evidence type="ECO:0000313" key="2">
    <source>
        <dbReference type="EMBL" id="KOS14325.1"/>
    </source>
</evidence>
<dbReference type="OrthoDB" id="3366673at2759"/>
<accession>A0A0M9VPF0</accession>
<protein>
    <submittedName>
        <fullName evidence="2">Uncharacterized protein</fullName>
    </submittedName>
</protein>
<dbReference type="AlphaFoldDB" id="A0A0M9VPF0"/>
<reference evidence="2 3" key="1">
    <citation type="submission" date="2015-07" db="EMBL/GenBank/DDBJ databases">
        <title>Draft Genome Sequence of Malassezia furfur CBS1878 and Malassezia pachydermatis CBS1879.</title>
        <authorList>
            <person name="Triana S."/>
            <person name="Ohm R."/>
            <person name="Gonzalez A."/>
            <person name="DeCock H."/>
            <person name="Restrepo S."/>
            <person name="Celis A."/>
        </authorList>
    </citation>
    <scope>NUCLEOTIDE SEQUENCE [LARGE SCALE GENOMIC DNA]</scope>
    <source>
        <strain evidence="2 3">CBS 1879</strain>
    </source>
</reference>
<dbReference type="EMBL" id="LGAV01000004">
    <property type="protein sequence ID" value="KOS14325.1"/>
    <property type="molecule type" value="Genomic_DNA"/>
</dbReference>
<proteinExistence type="predicted"/>
<evidence type="ECO:0000256" key="1">
    <source>
        <dbReference type="SAM" id="MobiDB-lite"/>
    </source>
</evidence>
<dbReference type="GeneID" id="28730150"/>
<feature type="compositionally biased region" description="Basic and acidic residues" evidence="1">
    <location>
        <begin position="76"/>
        <end position="95"/>
    </location>
</feature>
<sequence>MSTKPKLNRKFQALRALKPEREENARHEESGVKKEMLVDTTPYNTSMSKLDSESRTDLYSLVNDRYPGAPGTALAKAEDAEYRARQAKKREETRRKAANAELEHLGVKNLAKRRKSSSPYANGSSAANSDAGSPQASDGEDKAVSTSRSGSRSRRVSSRNSSPMPLTETTNEAAPRWPSHLPHVVTNAPVRPSPLATHAIAANDMTG</sequence>
<name>A0A0M9VPF0_9BASI</name>